<keyword evidence="5" id="KW-1185">Reference proteome</keyword>
<gene>
    <name evidence="3" type="ORF">ATHL_03433</name>
    <name evidence="4" type="ORF">DEQ80_08075</name>
</gene>
<evidence type="ECO:0000313" key="6">
    <source>
        <dbReference type="Proteomes" id="UP000264141"/>
    </source>
</evidence>
<keyword evidence="1" id="KW-0812">Transmembrane</keyword>
<dbReference type="InterPro" id="IPR036415">
    <property type="entry name" value="Lamin_tail_dom_sf"/>
</dbReference>
<dbReference type="Proteomes" id="UP000253922">
    <property type="component" value="Unassembled WGS sequence"/>
</dbReference>
<organism evidence="4 6">
    <name type="scientific">Anaerolinea thermolimosa</name>
    <dbReference type="NCBI Taxonomy" id="229919"/>
    <lineage>
        <taxon>Bacteria</taxon>
        <taxon>Bacillati</taxon>
        <taxon>Chloroflexota</taxon>
        <taxon>Anaerolineae</taxon>
        <taxon>Anaerolineales</taxon>
        <taxon>Anaerolineaceae</taxon>
        <taxon>Anaerolinea</taxon>
    </lineage>
</organism>
<dbReference type="EMBL" id="DPBP01000031">
    <property type="protein sequence ID" value="HCE17801.1"/>
    <property type="molecule type" value="Genomic_DNA"/>
</dbReference>
<dbReference type="RefSeq" id="WP_062196185.1">
    <property type="nucleotide sequence ID" value="NZ_DF967966.1"/>
</dbReference>
<dbReference type="Pfam" id="PF00932">
    <property type="entry name" value="LTD"/>
    <property type="match status" value="1"/>
</dbReference>
<dbReference type="Gene3D" id="2.60.40.1260">
    <property type="entry name" value="Lamin Tail domain"/>
    <property type="match status" value="1"/>
</dbReference>
<reference evidence="4 6" key="3">
    <citation type="journal article" date="2018" name="Nat. Biotechnol.">
        <title>A standardized bacterial taxonomy based on genome phylogeny substantially revises the tree of life.</title>
        <authorList>
            <person name="Parks D.H."/>
            <person name="Chuvochina M."/>
            <person name="Waite D.W."/>
            <person name="Rinke C."/>
            <person name="Skarshewski A."/>
            <person name="Chaumeil P.A."/>
            <person name="Hugenholtz P."/>
        </authorList>
    </citation>
    <scope>NUCLEOTIDE SEQUENCE [LARGE SCALE GENOMIC DNA]</scope>
    <source>
        <strain evidence="4">UBA8781</strain>
    </source>
</reference>
<protein>
    <submittedName>
        <fullName evidence="3">Protein containing lamin tail domain</fullName>
    </submittedName>
</protein>
<evidence type="ECO:0000259" key="2">
    <source>
        <dbReference type="PROSITE" id="PS51841"/>
    </source>
</evidence>
<dbReference type="Proteomes" id="UP000264141">
    <property type="component" value="Unassembled WGS sequence"/>
</dbReference>
<reference evidence="3" key="1">
    <citation type="journal article" date="2015" name="Genome Announc.">
        <title>Draft Genome Sequences of Anaerolinea thermolimosa IMO-1, Bellilinea caldifistulae GOMI-1, Leptolinea tardivitalis YMTK-2, Levilinea saccharolytica KIBI-1, Longilinea arvoryzae KOME-1, Previously Described as Members of the Class Anaerolineae (Chloroflexi).</title>
        <authorList>
            <person name="Matsuura N."/>
            <person name="Tourlousse M.D."/>
            <person name="Ohashi A."/>
            <person name="Hugenholtz P."/>
            <person name="Sekiguchi Y."/>
        </authorList>
    </citation>
    <scope>NUCLEOTIDE SEQUENCE</scope>
    <source>
        <strain evidence="3">IMO-1</strain>
    </source>
</reference>
<dbReference type="InterPro" id="IPR001322">
    <property type="entry name" value="Lamin_tail_dom"/>
</dbReference>
<evidence type="ECO:0000256" key="1">
    <source>
        <dbReference type="SAM" id="Phobius"/>
    </source>
</evidence>
<dbReference type="PROSITE" id="PS51841">
    <property type="entry name" value="LTD"/>
    <property type="match status" value="1"/>
</dbReference>
<keyword evidence="1" id="KW-1133">Transmembrane helix</keyword>
<dbReference type="SUPFAM" id="SSF74853">
    <property type="entry name" value="Lamin A/C globular tail domain"/>
    <property type="match status" value="1"/>
</dbReference>
<accession>A0A3D1JGU7</accession>
<dbReference type="EMBL" id="DF967966">
    <property type="protein sequence ID" value="GAP08528.1"/>
    <property type="molecule type" value="Genomic_DNA"/>
</dbReference>
<evidence type="ECO:0000313" key="5">
    <source>
        <dbReference type="Proteomes" id="UP000253922"/>
    </source>
</evidence>
<feature type="domain" description="LTD" evidence="2">
    <location>
        <begin position="61"/>
        <end position="177"/>
    </location>
</feature>
<dbReference type="OrthoDB" id="166495at2"/>
<evidence type="ECO:0000313" key="4">
    <source>
        <dbReference type="EMBL" id="HCE17801.1"/>
    </source>
</evidence>
<sequence length="177" mass="19414">MRRGGRNSLLLYLILNIIVSAATVLAVLMVWERLRPQETPALPTAPADPIPASEVVETPLPTLTPTLPGPAGELIEIAAVIGATDPQQEYVQLRRLGEGDLSLAGWQLKDEDGNVYTFSKDPELILYKGGAVLVYTRVGNDTPTEVFWNRTEAVWRPGEWATLVDNLGQVQARFQVP</sequence>
<name>A0A3D1JGU7_9CHLR</name>
<proteinExistence type="predicted"/>
<evidence type="ECO:0000313" key="3">
    <source>
        <dbReference type="EMBL" id="GAP08528.1"/>
    </source>
</evidence>
<dbReference type="AlphaFoldDB" id="A0A3D1JGU7"/>
<dbReference type="STRING" id="229919.GCA_001050195_03368"/>
<keyword evidence="1" id="KW-0472">Membrane</keyword>
<feature type="transmembrane region" description="Helical" evidence="1">
    <location>
        <begin position="9"/>
        <end position="31"/>
    </location>
</feature>
<reference evidence="5" key="2">
    <citation type="submission" date="2015-07" db="EMBL/GenBank/DDBJ databases">
        <title>Draft Genome Sequences of Anaerolinea thermolimosa IMO-1, Bellilinea caldifistulae GOMI-1, Leptolinea tardivitalis YMTK-2, Levilinea saccharolytica KIBI-1,Longilinea arvoryzae KOME-1, Previously Described as Members of the Anaerolineaceae (Chloroflexi).</title>
        <authorList>
            <person name="Sekiguchi Y."/>
            <person name="Ohashi A."/>
            <person name="Matsuura N."/>
            <person name="Tourlousse M.D."/>
        </authorList>
    </citation>
    <scope>NUCLEOTIDE SEQUENCE [LARGE SCALE GENOMIC DNA]</scope>
    <source>
        <strain evidence="5">IMO-1</strain>
    </source>
</reference>